<organism evidence="2 3">
    <name type="scientific">Phytohabitans houttuyneae</name>
    <dbReference type="NCBI Taxonomy" id="1076126"/>
    <lineage>
        <taxon>Bacteria</taxon>
        <taxon>Bacillati</taxon>
        <taxon>Actinomycetota</taxon>
        <taxon>Actinomycetes</taxon>
        <taxon>Micromonosporales</taxon>
        <taxon>Micromonosporaceae</taxon>
    </lineage>
</organism>
<dbReference type="Pfam" id="PF01402">
    <property type="entry name" value="RHH_1"/>
    <property type="match status" value="1"/>
</dbReference>
<dbReference type="RefSeq" id="WP_173057292.1">
    <property type="nucleotide sequence ID" value="NZ_BAABGO010000011.1"/>
</dbReference>
<evidence type="ECO:0000259" key="1">
    <source>
        <dbReference type="Pfam" id="PF01402"/>
    </source>
</evidence>
<gene>
    <name evidence="2" type="ORF">Phou_039750</name>
</gene>
<keyword evidence="3" id="KW-1185">Reference proteome</keyword>
<feature type="domain" description="Ribbon-helix-helix protein CopG" evidence="1">
    <location>
        <begin position="9"/>
        <end position="43"/>
    </location>
</feature>
<dbReference type="AlphaFoldDB" id="A0A6V8KGF8"/>
<protein>
    <recommendedName>
        <fullName evidence="1">Ribbon-helix-helix protein CopG domain-containing protein</fullName>
    </recommendedName>
</protein>
<name>A0A6V8KGF8_9ACTN</name>
<reference evidence="2 3" key="2">
    <citation type="submission" date="2020-03" db="EMBL/GenBank/DDBJ databases">
        <authorList>
            <person name="Ichikawa N."/>
            <person name="Kimura A."/>
            <person name="Kitahashi Y."/>
            <person name="Uohara A."/>
        </authorList>
    </citation>
    <scope>NUCLEOTIDE SEQUENCE [LARGE SCALE GENOMIC DNA]</scope>
    <source>
        <strain evidence="2 3">NBRC 108639</strain>
    </source>
</reference>
<dbReference type="EMBL" id="BLPF01000001">
    <property type="protein sequence ID" value="GFJ79795.1"/>
    <property type="molecule type" value="Genomic_DNA"/>
</dbReference>
<accession>A0A6V8KGF8</accession>
<dbReference type="Proteomes" id="UP000482800">
    <property type="component" value="Unassembled WGS sequence"/>
</dbReference>
<sequence length="74" mass="8332">MTTSIKQSERLSVNISSTTAESLRELAARNQTSLTEIVRRAVAVLKLLDDEQRAGSELRLVNRKTGTRRQIHIL</sequence>
<dbReference type="InterPro" id="IPR002145">
    <property type="entry name" value="CopG"/>
</dbReference>
<evidence type="ECO:0000313" key="2">
    <source>
        <dbReference type="EMBL" id="GFJ79795.1"/>
    </source>
</evidence>
<reference evidence="2 3" key="1">
    <citation type="submission" date="2020-03" db="EMBL/GenBank/DDBJ databases">
        <title>Whole genome shotgun sequence of Phytohabitans houttuyneae NBRC 108639.</title>
        <authorList>
            <person name="Komaki H."/>
            <person name="Tamura T."/>
        </authorList>
    </citation>
    <scope>NUCLEOTIDE SEQUENCE [LARGE SCALE GENOMIC DNA]</scope>
    <source>
        <strain evidence="2 3">NBRC 108639</strain>
    </source>
</reference>
<evidence type="ECO:0000313" key="3">
    <source>
        <dbReference type="Proteomes" id="UP000482800"/>
    </source>
</evidence>
<proteinExistence type="predicted"/>
<comment type="caution">
    <text evidence="2">The sequence shown here is derived from an EMBL/GenBank/DDBJ whole genome shotgun (WGS) entry which is preliminary data.</text>
</comment>
<dbReference type="GO" id="GO:0006355">
    <property type="term" value="P:regulation of DNA-templated transcription"/>
    <property type="evidence" value="ECO:0007669"/>
    <property type="project" value="InterPro"/>
</dbReference>